<protein>
    <submittedName>
        <fullName evidence="3">DUF3048 domain-containing protein</fullName>
    </submittedName>
</protein>
<name>A0ABW1MFA4_9ACTN</name>
<keyword evidence="4" id="KW-1185">Reference proteome</keyword>
<accession>A0ABW1MFA4</accession>
<dbReference type="PROSITE" id="PS51257">
    <property type="entry name" value="PROKAR_LIPOPROTEIN"/>
    <property type="match status" value="1"/>
</dbReference>
<dbReference type="Pfam" id="PF11258">
    <property type="entry name" value="DUF3048"/>
    <property type="match status" value="1"/>
</dbReference>
<dbReference type="EMBL" id="JBHSPX010000002">
    <property type="protein sequence ID" value="MFC6061677.1"/>
    <property type="molecule type" value="Genomic_DNA"/>
</dbReference>
<dbReference type="Gene3D" id="3.50.90.10">
    <property type="entry name" value="YerB-like"/>
    <property type="match status" value="1"/>
</dbReference>
<evidence type="ECO:0000259" key="1">
    <source>
        <dbReference type="Pfam" id="PF11258"/>
    </source>
</evidence>
<dbReference type="Proteomes" id="UP001596139">
    <property type="component" value="Unassembled WGS sequence"/>
</dbReference>
<dbReference type="InterPro" id="IPR023158">
    <property type="entry name" value="YerB-like_sf"/>
</dbReference>
<feature type="domain" description="DUF3048" evidence="1">
    <location>
        <begin position="50"/>
        <end position="178"/>
    </location>
</feature>
<sequence length="323" mass="34176">MAWTGGRTSWTGSSRRTVLAAGLAAGLSPMVAGCQAGDDGKSPFTGKDGAGDQVLAVKIDNVAAARPQTGLEDADILYTEEVEAGLSRILAVFASHLPDRVGPVRSARESDLELLRQFGHPALAYSGAQAKLRPTLESAPISALPPRKAPDAYVRSTDRAAPHNLYVRPARALKAASDASAPADIGFRFGAAPAKGGTRTMRQDVRYPAARFSFTWSESRDRWLVAMDGTPFRTTGAGQLGVATVVIQYVTVRSSRLHDKWGSVTPYTQTVGSGDALVLRDGKKYQAEWSRSTADGGTTFTTPEGHALPFAPGPVWVALTPKG</sequence>
<proteinExistence type="predicted"/>
<dbReference type="RefSeq" id="WP_031063123.1">
    <property type="nucleotide sequence ID" value="NZ_JBHSPX010000002.1"/>
</dbReference>
<evidence type="ECO:0000259" key="2">
    <source>
        <dbReference type="Pfam" id="PF17479"/>
    </source>
</evidence>
<dbReference type="InterPro" id="IPR035328">
    <property type="entry name" value="DUF3048_C"/>
</dbReference>
<dbReference type="SUPFAM" id="SSF159774">
    <property type="entry name" value="YerB-like"/>
    <property type="match status" value="1"/>
</dbReference>
<dbReference type="Pfam" id="PF17479">
    <property type="entry name" value="DUF3048_C"/>
    <property type="match status" value="1"/>
</dbReference>
<dbReference type="InterPro" id="IPR021416">
    <property type="entry name" value="DUF3048_N"/>
</dbReference>
<evidence type="ECO:0000313" key="3">
    <source>
        <dbReference type="EMBL" id="MFC6061677.1"/>
    </source>
</evidence>
<organism evidence="3 4">
    <name type="scientific">Streptomyces ochraceiscleroticus</name>
    <dbReference type="NCBI Taxonomy" id="47761"/>
    <lineage>
        <taxon>Bacteria</taxon>
        <taxon>Bacillati</taxon>
        <taxon>Actinomycetota</taxon>
        <taxon>Actinomycetes</taxon>
        <taxon>Kitasatosporales</taxon>
        <taxon>Streptomycetaceae</taxon>
        <taxon>Streptomyces</taxon>
    </lineage>
</organism>
<reference evidence="4" key="1">
    <citation type="journal article" date="2019" name="Int. J. Syst. Evol. Microbiol.">
        <title>The Global Catalogue of Microorganisms (GCM) 10K type strain sequencing project: providing services to taxonomists for standard genome sequencing and annotation.</title>
        <authorList>
            <consortium name="The Broad Institute Genomics Platform"/>
            <consortium name="The Broad Institute Genome Sequencing Center for Infectious Disease"/>
            <person name="Wu L."/>
            <person name="Ma J."/>
        </authorList>
    </citation>
    <scope>NUCLEOTIDE SEQUENCE [LARGE SCALE GENOMIC DNA]</scope>
    <source>
        <strain evidence="4">CGMCC 1.15180</strain>
    </source>
</reference>
<feature type="domain" description="DUF3048" evidence="2">
    <location>
        <begin position="204"/>
        <end position="317"/>
    </location>
</feature>
<gene>
    <name evidence="3" type="ORF">ACFP4F_03835</name>
</gene>
<evidence type="ECO:0000313" key="4">
    <source>
        <dbReference type="Proteomes" id="UP001596139"/>
    </source>
</evidence>
<comment type="caution">
    <text evidence="3">The sequence shown here is derived from an EMBL/GenBank/DDBJ whole genome shotgun (WGS) entry which is preliminary data.</text>
</comment>